<evidence type="ECO:0000313" key="2">
    <source>
        <dbReference type="Proteomes" id="UP001177021"/>
    </source>
</evidence>
<sequence length="579" mass="67231">MGRSNTGKKKVTQHEEKPRARKKSNRGKSMDEGGNSQQQQQQLSYAEIFRANNPQDTAWSDLFYREDRKTRYNQIQSFGFTQEKGFSDEMKAVPAIYNELHRRNWLKFNNLMLKDNVIGNAQLVREFYANARKESFDVHTDKAYVRGVMVDFSALAINEFLEASIPARCIYENESITFAQWPEVRRREIRDFVGRPGTPWMKYSGGEFPTKIDLQHFRPVARAWAEFVVHNVAPVSNSSEFQVENAMIVITIMKKWDINLGQLLNKSIRKIVNHGQAIFRLAHCNLITALCQHNHVPEIELDTRFKPIRGMTLRYFNGLDDGPVVVRAREDPEELREGEDEEMAEIDRYESGEHPTQQQPQEMPRHPYTEDDVSALMLQLAIGRYNPEGAIKWLDEVEIIFEAMCCSEENKTTLGTYALREEAIVWWRNVRLRIGVDGVSIVWETFKREFLRKYFPADVKNKKVIEFMELKQGNLSVAEYTAKFEALCVFSPHYNAVEAEEDKAREANFRPPPLYPRYSTLARLQAQHAIENAQRAARQLDEVERWPQDYAAYQERSMFDEADLGLGDRRDGSGSSHPH</sequence>
<dbReference type="EMBL" id="CASHSV030000206">
    <property type="protein sequence ID" value="CAJ2652693.1"/>
    <property type="molecule type" value="Genomic_DNA"/>
</dbReference>
<organism evidence="1 2">
    <name type="scientific">Trifolium pratense</name>
    <name type="common">Red clover</name>
    <dbReference type="NCBI Taxonomy" id="57577"/>
    <lineage>
        <taxon>Eukaryota</taxon>
        <taxon>Viridiplantae</taxon>
        <taxon>Streptophyta</taxon>
        <taxon>Embryophyta</taxon>
        <taxon>Tracheophyta</taxon>
        <taxon>Spermatophyta</taxon>
        <taxon>Magnoliopsida</taxon>
        <taxon>eudicotyledons</taxon>
        <taxon>Gunneridae</taxon>
        <taxon>Pentapetalae</taxon>
        <taxon>rosids</taxon>
        <taxon>fabids</taxon>
        <taxon>Fabales</taxon>
        <taxon>Fabaceae</taxon>
        <taxon>Papilionoideae</taxon>
        <taxon>50 kb inversion clade</taxon>
        <taxon>NPAAA clade</taxon>
        <taxon>Hologalegina</taxon>
        <taxon>IRL clade</taxon>
        <taxon>Trifolieae</taxon>
        <taxon>Trifolium</taxon>
    </lineage>
</organism>
<accession>A0ACB0K8Q5</accession>
<protein>
    <submittedName>
        <fullName evidence="1">Uncharacterized protein</fullName>
    </submittedName>
</protein>
<dbReference type="Proteomes" id="UP001177021">
    <property type="component" value="Unassembled WGS sequence"/>
</dbReference>
<gene>
    <name evidence="1" type="ORF">MILVUS5_LOCUS20140</name>
</gene>
<reference evidence="1" key="1">
    <citation type="submission" date="2023-10" db="EMBL/GenBank/DDBJ databases">
        <authorList>
            <person name="Rodriguez Cubillos JULIANA M."/>
            <person name="De Vega J."/>
        </authorList>
    </citation>
    <scope>NUCLEOTIDE SEQUENCE</scope>
</reference>
<keyword evidence="2" id="KW-1185">Reference proteome</keyword>
<name>A0ACB0K8Q5_TRIPR</name>
<evidence type="ECO:0000313" key="1">
    <source>
        <dbReference type="EMBL" id="CAJ2652693.1"/>
    </source>
</evidence>
<comment type="caution">
    <text evidence="1">The sequence shown here is derived from an EMBL/GenBank/DDBJ whole genome shotgun (WGS) entry which is preliminary data.</text>
</comment>
<proteinExistence type="predicted"/>